<comment type="similarity">
    <text evidence="1 6">Belongs to the bacterioferritin family.</text>
</comment>
<comment type="function">
    <text evidence="6">Iron-storage protein, whose ferroxidase center binds Fe(2+), oxidizes it using dioxygen to Fe(3+), and participates in the subsequent Fe(3+) oxide mineral core formation within the central cavity of the BFR protein shell.</text>
</comment>
<evidence type="ECO:0000259" key="8">
    <source>
        <dbReference type="PROSITE" id="PS50905"/>
    </source>
</evidence>
<feature type="binding site" evidence="7">
    <location>
        <position position="103"/>
    </location>
    <ligand>
        <name>Fe cation</name>
        <dbReference type="ChEBI" id="CHEBI:24875"/>
        <label>2</label>
    </ligand>
</feature>
<sequence>MESATKTQAKNKYQVSIDLLNDAVGKEIATSLQYMYFHTHFEDDRYQYLSKIMREISIAEMRHIEEFSDRILFLQGDVDMNASFRTRQVTDVKEMLRMAMQLEQSTIDSYNEASRIASENKDAVTHKMFQDIIVEEEQHLDTFRTELQNLIDYGEEYLALQSAAGSKHTSKSFNHSGGGE</sequence>
<feature type="binding site" evidence="7">
    <location>
        <position position="60"/>
    </location>
    <ligand>
        <name>Fe cation</name>
        <dbReference type="ChEBI" id="CHEBI:24875"/>
        <label>2</label>
    </ligand>
</feature>
<evidence type="ECO:0000313" key="10">
    <source>
        <dbReference type="Proteomes" id="UP000322658"/>
    </source>
</evidence>
<dbReference type="PRINTS" id="PR00601">
    <property type="entry name" value="BACFERRITIN"/>
</dbReference>
<dbReference type="PROSITE" id="PS50905">
    <property type="entry name" value="FERRITIN_LIKE"/>
    <property type="match status" value="1"/>
</dbReference>
<dbReference type="GO" id="GO:0004322">
    <property type="term" value="F:ferroxidase activity"/>
    <property type="evidence" value="ECO:0007669"/>
    <property type="project" value="UniProtKB-EC"/>
</dbReference>
<dbReference type="Gene3D" id="1.20.1260.10">
    <property type="match status" value="1"/>
</dbReference>
<comment type="catalytic activity">
    <reaction evidence="6">
        <text>4 Fe(2+) + O2 + 4 H(+) = 4 Fe(3+) + 2 H2O</text>
        <dbReference type="Rhea" id="RHEA:11148"/>
        <dbReference type="ChEBI" id="CHEBI:15377"/>
        <dbReference type="ChEBI" id="CHEBI:15378"/>
        <dbReference type="ChEBI" id="CHEBI:15379"/>
        <dbReference type="ChEBI" id="CHEBI:29033"/>
        <dbReference type="ChEBI" id="CHEBI:29034"/>
        <dbReference type="EC" id="1.16.3.1"/>
    </reaction>
</comment>
<dbReference type="EC" id="1.16.3.1" evidence="6"/>
<dbReference type="PANTHER" id="PTHR30295">
    <property type="entry name" value="BACTERIOFERRITIN"/>
    <property type="match status" value="1"/>
</dbReference>
<accession>A0A5B3GVT7</accession>
<dbReference type="Pfam" id="PF00210">
    <property type="entry name" value="Ferritin"/>
    <property type="match status" value="1"/>
</dbReference>
<organism evidence="9 10">
    <name type="scientific">Alistipes shahii</name>
    <dbReference type="NCBI Taxonomy" id="328814"/>
    <lineage>
        <taxon>Bacteria</taxon>
        <taxon>Pseudomonadati</taxon>
        <taxon>Bacteroidota</taxon>
        <taxon>Bacteroidia</taxon>
        <taxon>Bacteroidales</taxon>
        <taxon>Rikenellaceae</taxon>
        <taxon>Alistipes</taxon>
    </lineage>
</organism>
<dbReference type="GO" id="GO:0020037">
    <property type="term" value="F:heme binding"/>
    <property type="evidence" value="ECO:0007669"/>
    <property type="project" value="TreeGrafter"/>
</dbReference>
<keyword evidence="3" id="KW-0349">Heme</keyword>
<evidence type="ECO:0000256" key="6">
    <source>
        <dbReference type="PIRNR" id="PIRNR002560"/>
    </source>
</evidence>
<evidence type="ECO:0000313" key="9">
    <source>
        <dbReference type="EMBL" id="KAA2377741.1"/>
    </source>
</evidence>
<keyword evidence="4 6" id="KW-0479">Metal-binding</keyword>
<comment type="caution">
    <text evidence="9">The sequence shown here is derived from an EMBL/GenBank/DDBJ whole genome shotgun (WGS) entry which is preliminary data.</text>
</comment>
<feature type="binding site" evidence="7">
    <location>
        <position position="60"/>
    </location>
    <ligand>
        <name>Fe cation</name>
        <dbReference type="ChEBI" id="CHEBI:24875"/>
        <label>1</label>
    </ligand>
</feature>
<feature type="binding site" evidence="7">
    <location>
        <position position="63"/>
    </location>
    <ligand>
        <name>Fe cation</name>
        <dbReference type="ChEBI" id="CHEBI:24875"/>
        <label>1</label>
    </ligand>
</feature>
<evidence type="ECO:0000256" key="2">
    <source>
        <dbReference type="ARBA" id="ARBA00022434"/>
    </source>
</evidence>
<name>A0A5B3GVT7_9BACT</name>
<dbReference type="GO" id="GO:0006879">
    <property type="term" value="P:intracellular iron ion homeostasis"/>
    <property type="evidence" value="ECO:0007669"/>
    <property type="project" value="UniProtKB-KW"/>
</dbReference>
<keyword evidence="5 6" id="KW-0408">Iron</keyword>
<evidence type="ECO:0000256" key="1">
    <source>
        <dbReference type="ARBA" id="ARBA00008093"/>
    </source>
</evidence>
<dbReference type="EMBL" id="VVXJ01000003">
    <property type="protein sequence ID" value="KAA2377741.1"/>
    <property type="molecule type" value="Genomic_DNA"/>
</dbReference>
<dbReference type="GO" id="GO:0008199">
    <property type="term" value="F:ferric iron binding"/>
    <property type="evidence" value="ECO:0007669"/>
    <property type="project" value="InterPro"/>
</dbReference>
<feature type="binding site" evidence="7">
    <location>
        <position position="27"/>
    </location>
    <ligand>
        <name>Fe cation</name>
        <dbReference type="ChEBI" id="CHEBI:24875"/>
        <label>1</label>
    </ligand>
</feature>
<dbReference type="SUPFAM" id="SSF47240">
    <property type="entry name" value="Ferritin-like"/>
    <property type="match status" value="1"/>
</dbReference>
<dbReference type="InterPro" id="IPR012347">
    <property type="entry name" value="Ferritin-like"/>
</dbReference>
<dbReference type="Proteomes" id="UP000322658">
    <property type="component" value="Unassembled WGS sequence"/>
</dbReference>
<feature type="binding site" description="axial binding residue" evidence="7">
    <location>
        <position position="61"/>
    </location>
    <ligand>
        <name>heme b</name>
        <dbReference type="ChEBI" id="CHEBI:60344"/>
        <note>ligand shared between dimeric partners</note>
    </ligand>
    <ligandPart>
        <name>Fe</name>
        <dbReference type="ChEBI" id="CHEBI:18248"/>
    </ligandPart>
</feature>
<evidence type="ECO:0000256" key="4">
    <source>
        <dbReference type="ARBA" id="ARBA00022723"/>
    </source>
</evidence>
<reference evidence="9 10" key="1">
    <citation type="journal article" date="2019" name="Nat. Med.">
        <title>A library of human gut bacterial isolates paired with longitudinal multiomics data enables mechanistic microbiome research.</title>
        <authorList>
            <person name="Poyet M."/>
            <person name="Groussin M."/>
            <person name="Gibbons S.M."/>
            <person name="Avila-Pacheco J."/>
            <person name="Jiang X."/>
            <person name="Kearney S.M."/>
            <person name="Perrotta A.R."/>
            <person name="Berdy B."/>
            <person name="Zhao S."/>
            <person name="Lieberman T.D."/>
            <person name="Swanson P.K."/>
            <person name="Smith M."/>
            <person name="Roesemann S."/>
            <person name="Alexander J.E."/>
            <person name="Rich S.A."/>
            <person name="Livny J."/>
            <person name="Vlamakis H."/>
            <person name="Clish C."/>
            <person name="Bullock K."/>
            <person name="Deik A."/>
            <person name="Scott J."/>
            <person name="Pierce K.A."/>
            <person name="Xavier R.J."/>
            <person name="Alm E.J."/>
        </authorList>
    </citation>
    <scope>NUCLEOTIDE SEQUENCE [LARGE SCALE GENOMIC DNA]</scope>
    <source>
        <strain evidence="9 10">BIOML-A1</strain>
    </source>
</reference>
<feature type="binding site" evidence="7">
    <location>
        <position position="136"/>
    </location>
    <ligand>
        <name>Fe cation</name>
        <dbReference type="ChEBI" id="CHEBI:24875"/>
        <label>1</label>
    </ligand>
</feature>
<dbReference type="PANTHER" id="PTHR30295:SF0">
    <property type="entry name" value="BACTERIOFERRITIN"/>
    <property type="match status" value="1"/>
</dbReference>
<dbReference type="RefSeq" id="WP_022062533.1">
    <property type="nucleotide sequence ID" value="NZ_CATVWL010000006.1"/>
</dbReference>
<dbReference type="PIRSF" id="PIRSF002560">
    <property type="entry name" value="Bacterioferritin"/>
    <property type="match status" value="1"/>
</dbReference>
<proteinExistence type="inferred from homology"/>
<dbReference type="GO" id="GO:0005829">
    <property type="term" value="C:cytosol"/>
    <property type="evidence" value="ECO:0007669"/>
    <property type="project" value="TreeGrafter"/>
</dbReference>
<feature type="binding site" evidence="7">
    <location>
        <position position="139"/>
    </location>
    <ligand>
        <name>Fe cation</name>
        <dbReference type="ChEBI" id="CHEBI:24875"/>
        <label>2</label>
    </ligand>
</feature>
<feature type="domain" description="Ferritin-like diiron" evidence="8">
    <location>
        <begin position="10"/>
        <end position="154"/>
    </location>
</feature>
<keyword evidence="2 6" id="KW-0409">Iron storage</keyword>
<dbReference type="InterPro" id="IPR009040">
    <property type="entry name" value="Ferritin-like_diiron"/>
</dbReference>
<dbReference type="AlphaFoldDB" id="A0A5B3GVT7"/>
<protein>
    <recommendedName>
        <fullName evidence="6">Bacterioferritin</fullName>
        <ecNumber evidence="6">1.16.3.1</ecNumber>
    </recommendedName>
</protein>
<feature type="binding site" evidence="7">
    <location>
        <position position="136"/>
    </location>
    <ligand>
        <name>Fe cation</name>
        <dbReference type="ChEBI" id="CHEBI:24875"/>
        <label>2</label>
    </ligand>
</feature>
<evidence type="ECO:0000256" key="5">
    <source>
        <dbReference type="ARBA" id="ARBA00023004"/>
    </source>
</evidence>
<dbReference type="InterPro" id="IPR008331">
    <property type="entry name" value="Ferritin_DPS_dom"/>
</dbReference>
<dbReference type="InterPro" id="IPR009078">
    <property type="entry name" value="Ferritin-like_SF"/>
</dbReference>
<dbReference type="GO" id="GO:0006826">
    <property type="term" value="P:iron ion transport"/>
    <property type="evidence" value="ECO:0007669"/>
    <property type="project" value="InterPro"/>
</dbReference>
<evidence type="ECO:0000256" key="7">
    <source>
        <dbReference type="PIRSR" id="PIRSR002560-1"/>
    </source>
</evidence>
<gene>
    <name evidence="9" type="ORF">F2Y07_02355</name>
</gene>
<dbReference type="InterPro" id="IPR002024">
    <property type="entry name" value="Bacterioferritin"/>
</dbReference>
<evidence type="ECO:0000256" key="3">
    <source>
        <dbReference type="ARBA" id="ARBA00022617"/>
    </source>
</evidence>